<evidence type="ECO:0000256" key="1">
    <source>
        <dbReference type="ARBA" id="ARBA00004173"/>
    </source>
</evidence>
<keyword evidence="3" id="KW-0809">Transit peptide</keyword>
<dbReference type="AlphaFoldDB" id="A0A0N5AB46"/>
<organism evidence="10 11">
    <name type="scientific">Syphacia muris</name>
    <dbReference type="NCBI Taxonomy" id="451379"/>
    <lineage>
        <taxon>Eukaryota</taxon>
        <taxon>Metazoa</taxon>
        <taxon>Ecdysozoa</taxon>
        <taxon>Nematoda</taxon>
        <taxon>Chromadorea</taxon>
        <taxon>Rhabditida</taxon>
        <taxon>Spirurina</taxon>
        <taxon>Oxyuridomorpha</taxon>
        <taxon>Oxyuroidea</taxon>
        <taxon>Oxyuridae</taxon>
        <taxon>Syphacia</taxon>
    </lineage>
</organism>
<protein>
    <recommendedName>
        <fullName evidence="7">Small ribosomal subunit protein mS31</fullName>
    </recommendedName>
    <alternativeName>
        <fullName evidence="8">28S ribosomal protein S31, mitochondrial</fullName>
    </alternativeName>
</protein>
<feature type="coiled-coil region" evidence="9">
    <location>
        <begin position="228"/>
        <end position="258"/>
    </location>
</feature>
<keyword evidence="10" id="KW-1185">Reference proteome</keyword>
<evidence type="ECO:0000313" key="11">
    <source>
        <dbReference type="WBParaSite" id="SMUV_0000137201-mRNA-1"/>
    </source>
</evidence>
<evidence type="ECO:0000256" key="7">
    <source>
        <dbReference type="ARBA" id="ARBA00035133"/>
    </source>
</evidence>
<evidence type="ECO:0000256" key="2">
    <source>
        <dbReference type="ARBA" id="ARBA00011057"/>
    </source>
</evidence>
<keyword evidence="6" id="KW-0687">Ribonucleoprotein</keyword>
<evidence type="ECO:0000256" key="3">
    <source>
        <dbReference type="ARBA" id="ARBA00022946"/>
    </source>
</evidence>
<dbReference type="GO" id="GO:0005763">
    <property type="term" value="C:mitochondrial small ribosomal subunit"/>
    <property type="evidence" value="ECO:0007669"/>
    <property type="project" value="InterPro"/>
</dbReference>
<comment type="similarity">
    <text evidence="2">Belongs to the mitochondrion-specific ribosomal protein mS31 family.</text>
</comment>
<evidence type="ECO:0000256" key="5">
    <source>
        <dbReference type="ARBA" id="ARBA00023128"/>
    </source>
</evidence>
<dbReference type="PANTHER" id="PTHR13231">
    <property type="entry name" value="MITOCHONDRIAL RIBOSOMAL PROTEIN S31"/>
    <property type="match status" value="1"/>
</dbReference>
<dbReference type="Proteomes" id="UP000046393">
    <property type="component" value="Unplaced"/>
</dbReference>
<comment type="subcellular location">
    <subcellularLocation>
        <location evidence="1">Mitochondrion</location>
    </subcellularLocation>
</comment>
<evidence type="ECO:0000313" key="10">
    <source>
        <dbReference type="Proteomes" id="UP000046393"/>
    </source>
</evidence>
<evidence type="ECO:0000256" key="4">
    <source>
        <dbReference type="ARBA" id="ARBA00022980"/>
    </source>
</evidence>
<reference evidence="11" key="1">
    <citation type="submission" date="2017-02" db="UniProtKB">
        <authorList>
            <consortium name="WormBaseParasite"/>
        </authorList>
    </citation>
    <scope>IDENTIFICATION</scope>
</reference>
<name>A0A0N5AB46_9BILA</name>
<keyword evidence="5" id="KW-0496">Mitochondrion</keyword>
<keyword evidence="4" id="KW-0689">Ribosomal protein</keyword>
<evidence type="ECO:0000256" key="8">
    <source>
        <dbReference type="ARBA" id="ARBA00035363"/>
    </source>
</evidence>
<dbReference type="GO" id="GO:0003735">
    <property type="term" value="F:structural constituent of ribosome"/>
    <property type="evidence" value="ECO:0007669"/>
    <property type="project" value="InterPro"/>
</dbReference>
<proteinExistence type="inferred from homology"/>
<sequence>MLTKALNISYRICASGPSVSGHKQLFKNIVCLNSSDATSNGTDKNEGEQSSKIVKKNAKTVDIIGKEMFKAVKDVADELHKDDENMKKETRRALIDRLAQSEKETFDAATASQNNEMLSDDVVVQILADVNALKPKRASQLIKEGDVEKKMATYNIEIAEVFNLKALRSFCITMTSCRVTIFSAAEVRHARRGLVLLRREIFYQAHQSGYTPMQAREISERAVKLAEARAIAKSRKELETHMEEEKKEEAKLAALDEKERTLYNYAFEMAEKMLEVSSSLKPEKTATGSTNIVNPLLFHPSVFAGKNGNLGIFSRETLPKMQDHHLKEWKDLDEHAARVWNQLFGPKNGFEEYIEWTKKGKMWPYPINNEYLLGDEEKVSFHEHIFLNKELEQYKLPKTGPVAHFMELVCVGLSKNSYMTVQKKRDHLKWCFFTVVFIIVFSAKFANFFDAKRVEEINHLHKAEQEALN</sequence>
<accession>A0A0N5AB46</accession>
<dbReference type="PANTHER" id="PTHR13231:SF3">
    <property type="entry name" value="SMALL RIBOSOMAL SUBUNIT PROTEIN MS31"/>
    <property type="match status" value="1"/>
</dbReference>
<evidence type="ECO:0000256" key="6">
    <source>
        <dbReference type="ARBA" id="ARBA00023274"/>
    </source>
</evidence>
<keyword evidence="9" id="KW-0175">Coiled coil</keyword>
<dbReference type="InterPro" id="IPR026299">
    <property type="entry name" value="MRP-S31"/>
</dbReference>
<dbReference type="WBParaSite" id="SMUV_0000137201-mRNA-1">
    <property type="protein sequence ID" value="SMUV_0000137201-mRNA-1"/>
    <property type="gene ID" value="SMUV_0000137201"/>
</dbReference>
<evidence type="ECO:0000256" key="9">
    <source>
        <dbReference type="SAM" id="Coils"/>
    </source>
</evidence>
<dbReference type="Pfam" id="PF15433">
    <property type="entry name" value="MRP-S31"/>
    <property type="match status" value="1"/>
</dbReference>
<dbReference type="STRING" id="451379.A0A0N5AB46"/>